<name>A0ABY5DY52_9ACTN</name>
<protein>
    <recommendedName>
        <fullName evidence="4">Lipoprotein</fullName>
    </recommendedName>
</protein>
<keyword evidence="3" id="KW-1185">Reference proteome</keyword>
<gene>
    <name evidence="2" type="ORF">NBH00_08690</name>
</gene>
<evidence type="ECO:0000313" key="3">
    <source>
        <dbReference type="Proteomes" id="UP001056035"/>
    </source>
</evidence>
<organism evidence="2 3">
    <name type="scientific">Paraconexibacter antarcticus</name>
    <dbReference type="NCBI Taxonomy" id="2949664"/>
    <lineage>
        <taxon>Bacteria</taxon>
        <taxon>Bacillati</taxon>
        <taxon>Actinomycetota</taxon>
        <taxon>Thermoleophilia</taxon>
        <taxon>Solirubrobacterales</taxon>
        <taxon>Paraconexibacteraceae</taxon>
        <taxon>Paraconexibacter</taxon>
    </lineage>
</organism>
<dbReference type="EMBL" id="CP098502">
    <property type="protein sequence ID" value="UTI66268.1"/>
    <property type="molecule type" value="Genomic_DNA"/>
</dbReference>
<dbReference type="Proteomes" id="UP001056035">
    <property type="component" value="Chromosome"/>
</dbReference>
<feature type="compositionally biased region" description="Low complexity" evidence="1">
    <location>
        <begin position="1"/>
        <end position="21"/>
    </location>
</feature>
<feature type="region of interest" description="Disordered" evidence="1">
    <location>
        <begin position="1"/>
        <end position="43"/>
    </location>
</feature>
<evidence type="ECO:0008006" key="4">
    <source>
        <dbReference type="Google" id="ProtNLM"/>
    </source>
</evidence>
<sequence length="190" mass="19702">MVASGVSACGSSSGSSSSGAGQAKTVNPNGPEVSPAGDIPDNQAYVAYSPPGSGFSVKVPEGWARTTPAKGVTSFTDKLNRVRMEQRSATSALTLAGARHSVIPALARSVPGFKVGTVSTVSRGAGSAIRITYQAASPVDPVTGRSHTDSVERYVFFHHGRRVVLTLSGPKGADNVDPWKIVTDSLRYTR</sequence>
<proteinExistence type="predicted"/>
<evidence type="ECO:0000313" key="2">
    <source>
        <dbReference type="EMBL" id="UTI66268.1"/>
    </source>
</evidence>
<reference evidence="2 3" key="1">
    <citation type="submission" date="2022-06" db="EMBL/GenBank/DDBJ databases">
        <title>Paraconexibacter antarcticus.</title>
        <authorList>
            <person name="Kim C.S."/>
        </authorList>
    </citation>
    <scope>NUCLEOTIDE SEQUENCE [LARGE SCALE GENOMIC DNA]</scope>
    <source>
        <strain evidence="2 3">02-257</strain>
    </source>
</reference>
<evidence type="ECO:0000256" key="1">
    <source>
        <dbReference type="SAM" id="MobiDB-lite"/>
    </source>
</evidence>
<accession>A0ABY5DY52</accession>
<dbReference type="RefSeq" id="WP_254572940.1">
    <property type="nucleotide sequence ID" value="NZ_CP098502.1"/>
</dbReference>